<sequence>MSGVSCFSTEEHFRCTAPRVQTLESSSASVFCVFWIYLASVPLLPFNFGLGTFQEAELEQVPGWMRLRSTNCEWRPLLKSRKSLRDQWLMEGAPLSPTSVAAQSPHSPLWGSQAQEMEKHIDKLQAESQRLADESEKEQLEDGQEQQAVKVSDAGAGTIQDVVQNGETKTTATIEITDAEVNIIQSPLLDGTAVVLTNGGGAAFKDDNHEAKEPFSVSEGVLSMRVEPGLSLAVSEAEPGHVPEVNLNGGEDEGTLVMRAECVIVTDEADDAPEDNANTPEADEQESVQEMPLPHQGVSKDHGEIEEEVIKTETAPDTFTQPERSTAPESAPEAQLDTGAGDVEGDIETNESAEAEAQGTQLQLQPPATALEGTAMASVPVYSEAQPFTVTPIAEVEAVMSPEGAQDPVTVSDQFQEVLLADPHENQRTEAVLAEQEPLLSQVKAPSVRAEAAAAEANSPVNTDTHSPVRARQGEETEAPKRKTCQCCSVM</sequence>
<keyword evidence="1" id="KW-0175">Coiled coil</keyword>
<feature type="compositionally biased region" description="Basic and acidic residues" evidence="2">
    <location>
        <begin position="472"/>
        <end position="481"/>
    </location>
</feature>
<feature type="compositionally biased region" description="Basic and acidic residues" evidence="2">
    <location>
        <begin position="298"/>
        <end position="311"/>
    </location>
</feature>
<dbReference type="PANTHER" id="PTHR47528:SF1">
    <property type="entry name" value="PARALEMMIN-3"/>
    <property type="match status" value="1"/>
</dbReference>
<comment type="caution">
    <text evidence="3">The sequence shown here is derived from an EMBL/GenBank/DDBJ whole genome shotgun (WGS) entry which is preliminary data.</text>
</comment>
<feature type="compositionally biased region" description="Polar residues" evidence="2">
    <location>
        <begin position="315"/>
        <end position="328"/>
    </location>
</feature>
<evidence type="ECO:0000313" key="4">
    <source>
        <dbReference type="Proteomes" id="UP000693946"/>
    </source>
</evidence>
<keyword evidence="4" id="KW-1185">Reference proteome</keyword>
<reference evidence="3 4" key="1">
    <citation type="journal article" date="2021" name="Sci. Rep.">
        <title>Chromosome anchoring in Senegalese sole (Solea senegalensis) reveals sex-associated markers and genome rearrangements in flatfish.</title>
        <authorList>
            <person name="Guerrero-Cozar I."/>
            <person name="Gomez-Garrido J."/>
            <person name="Berbel C."/>
            <person name="Martinez-Blanch J.F."/>
            <person name="Alioto T."/>
            <person name="Claros M.G."/>
            <person name="Gagnaire P.A."/>
            <person name="Manchado M."/>
        </authorList>
    </citation>
    <scope>NUCLEOTIDE SEQUENCE [LARGE SCALE GENOMIC DNA]</scope>
    <source>
        <strain evidence="3">Sse05_10M</strain>
    </source>
</reference>
<proteinExistence type="predicted"/>
<feature type="region of interest" description="Disordered" evidence="2">
    <location>
        <begin position="268"/>
        <end position="345"/>
    </location>
</feature>
<evidence type="ECO:0000256" key="1">
    <source>
        <dbReference type="SAM" id="Coils"/>
    </source>
</evidence>
<dbReference type="AlphaFoldDB" id="A0AAV6Q784"/>
<feature type="coiled-coil region" evidence="1">
    <location>
        <begin position="114"/>
        <end position="141"/>
    </location>
</feature>
<dbReference type="EMBL" id="JAGKHQ010000018">
    <property type="protein sequence ID" value="KAG7485705.1"/>
    <property type="molecule type" value="Genomic_DNA"/>
</dbReference>
<dbReference type="PANTHER" id="PTHR47528">
    <property type="entry name" value="PARALEMMIN-3"/>
    <property type="match status" value="1"/>
</dbReference>
<feature type="region of interest" description="Disordered" evidence="2">
    <location>
        <begin position="446"/>
        <end position="484"/>
    </location>
</feature>
<evidence type="ECO:0008006" key="5">
    <source>
        <dbReference type="Google" id="ProtNLM"/>
    </source>
</evidence>
<evidence type="ECO:0000313" key="3">
    <source>
        <dbReference type="EMBL" id="KAG7485705.1"/>
    </source>
</evidence>
<name>A0AAV6Q784_SOLSE</name>
<protein>
    <recommendedName>
        <fullName evidence="5">Paralemmin-3</fullName>
    </recommendedName>
</protein>
<organism evidence="3 4">
    <name type="scientific">Solea senegalensis</name>
    <name type="common">Senegalese sole</name>
    <dbReference type="NCBI Taxonomy" id="28829"/>
    <lineage>
        <taxon>Eukaryota</taxon>
        <taxon>Metazoa</taxon>
        <taxon>Chordata</taxon>
        <taxon>Craniata</taxon>
        <taxon>Vertebrata</taxon>
        <taxon>Euteleostomi</taxon>
        <taxon>Actinopterygii</taxon>
        <taxon>Neopterygii</taxon>
        <taxon>Teleostei</taxon>
        <taxon>Neoteleostei</taxon>
        <taxon>Acanthomorphata</taxon>
        <taxon>Carangaria</taxon>
        <taxon>Pleuronectiformes</taxon>
        <taxon>Pleuronectoidei</taxon>
        <taxon>Soleidae</taxon>
        <taxon>Solea</taxon>
    </lineage>
</organism>
<dbReference type="InterPro" id="IPR024149">
    <property type="entry name" value="Paralemmin-3"/>
</dbReference>
<evidence type="ECO:0000256" key="2">
    <source>
        <dbReference type="SAM" id="MobiDB-lite"/>
    </source>
</evidence>
<dbReference type="Proteomes" id="UP000693946">
    <property type="component" value="Linkage Group LG6"/>
</dbReference>
<gene>
    <name evidence="3" type="ORF">JOB18_016069</name>
</gene>
<accession>A0AAV6Q784</accession>